<dbReference type="InterPro" id="IPR013549">
    <property type="entry name" value="DUF1731"/>
</dbReference>
<sequence length="480" mass="52340">MQIILYLLLLQGLMGAFDTIYHHELTVALPGKKAAQRELRLHAIRSSLYALVFAGLAWFEWHGLWLWGLASLILIEIVLTLCDFVEEDKSRLLPATERVTHTILAMNGGVLFGHWAISVAPIWASQSTSLQLVHYGLLSWVLSLFALGVGLSGIRDGFASFKLYKEAKIMSSNPFLSLSQQRILITGGTGFIGAALCEQLLDAGHSLCLLSRNPQATTIQFQSKVRAFALWEDLSAKEEFDAIINLAGSPVAGPRWSDARKKALLASRIGTTEALLGWLAKANHKPKVLINGSAIGYYGCRGDEPLDENAGTQNEFMSQLCSEWEAAACKAEAFGLRVVRLRLGLVFGPGGALPKLLLPFYLGLGGRMGDGLQVVSWIHRDDVLAVIAQAICNPQLSGAYNLSAPEAVSQAQFAKTAAGLLRRPHFFTTPAWLINTLAGEMGALFTKGQRVTPKRLLDAGYRFKYPDLQSALQAQIKGCH</sequence>
<gene>
    <name evidence="6" type="ORF">EV682_101474</name>
    <name evidence="5" type="ORF">NCTC11159_00492</name>
</gene>
<name>A0A377Q3X8_9NEIS</name>
<dbReference type="OrthoDB" id="9801773at2"/>
<dbReference type="Pfam" id="PF08338">
    <property type="entry name" value="DUF1731"/>
    <property type="match status" value="1"/>
</dbReference>
<dbReference type="PANTHER" id="PTHR11092">
    <property type="entry name" value="SUGAR NUCLEOTIDE EPIMERASE RELATED"/>
    <property type="match status" value="1"/>
</dbReference>
<feature type="transmembrane region" description="Helical" evidence="2">
    <location>
        <begin position="42"/>
        <end position="59"/>
    </location>
</feature>
<organism evidence="5 7">
    <name type="scientific">Iodobacter fluviatilis</name>
    <dbReference type="NCBI Taxonomy" id="537"/>
    <lineage>
        <taxon>Bacteria</taxon>
        <taxon>Pseudomonadati</taxon>
        <taxon>Pseudomonadota</taxon>
        <taxon>Betaproteobacteria</taxon>
        <taxon>Neisseriales</taxon>
        <taxon>Chitinibacteraceae</taxon>
        <taxon>Iodobacter</taxon>
    </lineage>
</organism>
<dbReference type="SUPFAM" id="SSF51735">
    <property type="entry name" value="NAD(P)-binding Rossmann-fold domains"/>
    <property type="match status" value="1"/>
</dbReference>
<feature type="transmembrane region" description="Helical" evidence="2">
    <location>
        <begin position="135"/>
        <end position="154"/>
    </location>
</feature>
<comment type="similarity">
    <text evidence="1">Belongs to the NAD(P)-dependent epimerase/dehydratase family. SDR39U1 subfamily.</text>
</comment>
<feature type="transmembrane region" description="Helical" evidence="2">
    <location>
        <begin position="65"/>
        <end position="82"/>
    </location>
</feature>
<dbReference type="Pfam" id="PF01370">
    <property type="entry name" value="Epimerase"/>
    <property type="match status" value="1"/>
</dbReference>
<feature type="domain" description="DUF1731" evidence="4">
    <location>
        <begin position="429"/>
        <end position="474"/>
    </location>
</feature>
<dbReference type="EMBL" id="SMBT01000001">
    <property type="protein sequence ID" value="TCU90441.1"/>
    <property type="molecule type" value="Genomic_DNA"/>
</dbReference>
<evidence type="ECO:0000256" key="2">
    <source>
        <dbReference type="SAM" id="Phobius"/>
    </source>
</evidence>
<dbReference type="RefSeq" id="WP_115225913.1">
    <property type="nucleotide sequence ID" value="NZ_CAWOLO010000001.1"/>
</dbReference>
<keyword evidence="2" id="KW-0472">Membrane</keyword>
<dbReference type="NCBIfam" id="TIGR01777">
    <property type="entry name" value="yfcH"/>
    <property type="match status" value="1"/>
</dbReference>
<evidence type="ECO:0000259" key="3">
    <source>
        <dbReference type="Pfam" id="PF01370"/>
    </source>
</evidence>
<reference evidence="5 7" key="1">
    <citation type="submission" date="2018-06" db="EMBL/GenBank/DDBJ databases">
        <authorList>
            <consortium name="Pathogen Informatics"/>
            <person name="Doyle S."/>
        </authorList>
    </citation>
    <scope>NUCLEOTIDE SEQUENCE [LARGE SCALE GENOMIC DNA]</scope>
    <source>
        <strain evidence="5 7">NCTC11159</strain>
    </source>
</reference>
<feature type="domain" description="NAD-dependent epimerase/dehydratase" evidence="3">
    <location>
        <begin position="183"/>
        <end position="401"/>
    </location>
</feature>
<proteinExistence type="inferred from homology"/>
<dbReference type="PANTHER" id="PTHR11092:SF0">
    <property type="entry name" value="EPIMERASE FAMILY PROTEIN SDR39U1"/>
    <property type="match status" value="1"/>
</dbReference>
<dbReference type="Proteomes" id="UP000295794">
    <property type="component" value="Unassembled WGS sequence"/>
</dbReference>
<evidence type="ECO:0000313" key="8">
    <source>
        <dbReference type="Proteomes" id="UP000295794"/>
    </source>
</evidence>
<dbReference type="CDD" id="cd05242">
    <property type="entry name" value="SDR_a8"/>
    <property type="match status" value="1"/>
</dbReference>
<keyword evidence="2" id="KW-1133">Transmembrane helix</keyword>
<evidence type="ECO:0000256" key="1">
    <source>
        <dbReference type="ARBA" id="ARBA00009353"/>
    </source>
</evidence>
<keyword evidence="2" id="KW-0812">Transmembrane</keyword>
<accession>A0A377Q3X8</accession>
<protein>
    <submittedName>
        <fullName evidence="5">Epimerase family protein SA0724</fullName>
    </submittedName>
</protein>
<evidence type="ECO:0000313" key="6">
    <source>
        <dbReference type="EMBL" id="TCU90441.1"/>
    </source>
</evidence>
<keyword evidence="8" id="KW-1185">Reference proteome</keyword>
<evidence type="ECO:0000259" key="4">
    <source>
        <dbReference type="Pfam" id="PF08338"/>
    </source>
</evidence>
<dbReference type="InterPro" id="IPR010099">
    <property type="entry name" value="SDR39U1"/>
</dbReference>
<dbReference type="EMBL" id="UGHR01000001">
    <property type="protein sequence ID" value="STQ89468.1"/>
    <property type="molecule type" value="Genomic_DNA"/>
</dbReference>
<feature type="transmembrane region" description="Helical" evidence="2">
    <location>
        <begin position="103"/>
        <end position="123"/>
    </location>
</feature>
<reference evidence="6 8" key="2">
    <citation type="submission" date="2019-03" db="EMBL/GenBank/DDBJ databases">
        <title>Genomic Encyclopedia of Type Strains, Phase IV (KMG-IV): sequencing the most valuable type-strain genomes for metagenomic binning, comparative biology and taxonomic classification.</title>
        <authorList>
            <person name="Goeker M."/>
        </authorList>
    </citation>
    <scope>NUCLEOTIDE SEQUENCE [LARGE SCALE GENOMIC DNA]</scope>
    <source>
        <strain evidence="6 8">DSM 3764</strain>
    </source>
</reference>
<evidence type="ECO:0000313" key="5">
    <source>
        <dbReference type="EMBL" id="STQ89468.1"/>
    </source>
</evidence>
<dbReference type="InterPro" id="IPR001509">
    <property type="entry name" value="Epimerase_deHydtase"/>
</dbReference>
<dbReference type="Proteomes" id="UP000255108">
    <property type="component" value="Unassembled WGS sequence"/>
</dbReference>
<dbReference type="AlphaFoldDB" id="A0A377Q3X8"/>
<dbReference type="InterPro" id="IPR036291">
    <property type="entry name" value="NAD(P)-bd_dom_sf"/>
</dbReference>
<dbReference type="Gene3D" id="3.40.50.720">
    <property type="entry name" value="NAD(P)-binding Rossmann-like Domain"/>
    <property type="match status" value="1"/>
</dbReference>
<evidence type="ECO:0000313" key="7">
    <source>
        <dbReference type="Proteomes" id="UP000255108"/>
    </source>
</evidence>